<sequence>MKNAEIDNRASADQREDMGFEAAQNRLGMTRCPFGRHRVVPFQCSAFKGTAFDCGLRLGLVFGLYGVDAFRQHPLDLQALVARIGEADHGVVAEGGQSFTTIRFYIPETPAFAAIGLD</sequence>
<dbReference type="PATRIC" id="fig|1042209.11.peg.6049"/>
<evidence type="ECO:0000313" key="2">
    <source>
        <dbReference type="Proteomes" id="UP000022611"/>
    </source>
</evidence>
<dbReference type="AlphaFoldDB" id="A0A010T0Y1"/>
<proteinExistence type="predicted"/>
<dbReference type="Proteomes" id="UP000022611">
    <property type="component" value="Unassembled WGS sequence"/>
</dbReference>
<name>A0A010T0Y1_PSEFL</name>
<protein>
    <submittedName>
        <fullName evidence="1">Uncharacterized protein</fullName>
    </submittedName>
</protein>
<reference evidence="1 2" key="1">
    <citation type="journal article" date="2011" name="J. Bacteriol.">
        <title>Draft genome sequence of the polycyclic aromatic hydrocarbon-degrading, genetically engineered bioluminescent bioreporter Pseudomonas fluorescens HK44.</title>
        <authorList>
            <person name="Chauhan A."/>
            <person name="Layton A.C."/>
            <person name="Williams D.E."/>
            <person name="Smartt A.E."/>
            <person name="Ripp S."/>
            <person name="Karpinets T.V."/>
            <person name="Brown S.D."/>
            <person name="Sayler G.S."/>
        </authorList>
    </citation>
    <scope>NUCLEOTIDE SEQUENCE [LARGE SCALE GENOMIC DNA]</scope>
    <source>
        <strain evidence="1 2">HK44</strain>
    </source>
</reference>
<organism evidence="1 2">
    <name type="scientific">Pseudomonas fluorescens HK44</name>
    <dbReference type="NCBI Taxonomy" id="1042209"/>
    <lineage>
        <taxon>Bacteria</taxon>
        <taxon>Pseudomonadati</taxon>
        <taxon>Pseudomonadota</taxon>
        <taxon>Gammaproteobacteria</taxon>
        <taxon>Pseudomonadales</taxon>
        <taxon>Pseudomonadaceae</taxon>
        <taxon>Pseudomonas</taxon>
    </lineage>
</organism>
<dbReference type="EMBL" id="AFOY02000027">
    <property type="protein sequence ID" value="EXF91327.1"/>
    <property type="molecule type" value="Genomic_DNA"/>
</dbReference>
<evidence type="ECO:0000313" key="1">
    <source>
        <dbReference type="EMBL" id="EXF91327.1"/>
    </source>
</evidence>
<accession>A0A010T0Y1</accession>
<comment type="caution">
    <text evidence="1">The sequence shown here is derived from an EMBL/GenBank/DDBJ whole genome shotgun (WGS) entry which is preliminary data.</text>
</comment>
<dbReference type="HOGENOM" id="CLU_2071076_0_0_6"/>
<gene>
    <name evidence="1" type="ORF">HK44_019375</name>
</gene>